<comment type="caution">
    <text evidence="1">The sequence shown here is derived from an EMBL/GenBank/DDBJ whole genome shotgun (WGS) entry which is preliminary data.</text>
</comment>
<organism evidence="1 2">
    <name type="scientific">Plasmodium knowlesi</name>
    <dbReference type="NCBI Taxonomy" id="5850"/>
    <lineage>
        <taxon>Eukaryota</taxon>
        <taxon>Sar</taxon>
        <taxon>Alveolata</taxon>
        <taxon>Apicomplexa</taxon>
        <taxon>Aconoidasida</taxon>
        <taxon>Haemosporida</taxon>
        <taxon>Plasmodiidae</taxon>
        <taxon>Plasmodium</taxon>
        <taxon>Plasmodium (Plasmodium)</taxon>
    </lineage>
</organism>
<protein>
    <submittedName>
        <fullName evidence="1">Uncharacterized protein</fullName>
    </submittedName>
</protein>
<dbReference type="AlphaFoldDB" id="A0A1Y3DRW3"/>
<evidence type="ECO:0000313" key="1">
    <source>
        <dbReference type="EMBL" id="OTN67334.1"/>
    </source>
</evidence>
<dbReference type="VEuPathDB" id="PlasmoDB:PKA1H_070039100"/>
<gene>
    <name evidence="1" type="ORF">PKNOH_S06435700</name>
</gene>
<dbReference type="VEuPathDB" id="PlasmoDB:PKNH_0733600"/>
<dbReference type="OrthoDB" id="386946at2759"/>
<reference evidence="1 2" key="1">
    <citation type="submission" date="2017-05" db="EMBL/GenBank/DDBJ databases">
        <title>PacBio assembly of a Plasmodium knowlesi genome sequence with Hi-C correction and manual annotation of the SICAvar gene family.</title>
        <authorList>
            <person name="Lapp S.A."/>
            <person name="Geraldo J.A."/>
            <person name="Chien J.-T."/>
            <person name="Ay F."/>
            <person name="Pakala S.B."/>
            <person name="Batugedara G."/>
            <person name="Humphrey J.C."/>
            <person name="Debarry J.D."/>
            <person name="Le Roch K.G."/>
            <person name="Galinski M.R."/>
            <person name="Kissinger J.C."/>
        </authorList>
    </citation>
    <scope>NUCLEOTIDE SEQUENCE [LARGE SCALE GENOMIC DNA]</scope>
    <source>
        <strain evidence="2">Malayan Strain Pk1 (A+)</strain>
    </source>
</reference>
<accession>A0A1Y3DRW3</accession>
<dbReference type="EMBL" id="NETL01000020">
    <property type="protein sequence ID" value="OTN67334.1"/>
    <property type="molecule type" value="Genomic_DNA"/>
</dbReference>
<dbReference type="VEuPathDB" id="PlasmoDB:PKNOH_S06435700"/>
<proteinExistence type="predicted"/>
<evidence type="ECO:0000313" key="2">
    <source>
        <dbReference type="Proteomes" id="UP000195012"/>
    </source>
</evidence>
<sequence>MRDDFLPPVCSTSTRSQTKRRMSKYTYEGFKMENLNSLNSNERMKNMYNNILDSRNSFDVFHVMNPDMVDRSSPIYSKRRGGISSTCRDGFEITYSPCEQEEHSSSLLRDTSRYSSLCLHSTNESMHRTCLTRQHTKCSIQKRRRTLQKCRIFKMDKGYTNYYMRVHRKKQNILPLRRKKKKALRGGALTKEMNKSAITLFSIHPFKEVNEFGEFSTSIHPYPIGGSAQIILHTQEAQLQQVLPSEDTLDKPNKDKYLAYISHSIKKQERKVRCFEKNGDRMLDLVELVLYNRMKETFFLKERICDGERYKDLCPDVFFFDNDDDLIETMDRKCRFLPKVPAKENLTTYLGPSPSLIFGDHYFTYKYFFKLVKVHIKLYRWPNPYDVANTVQNKNLKNLNCSDLLYSYRKGMDYPCETDIRRATKVDKAEETKKKKNSLFSFFQSIPTTVDKGEIQQTEYISVNRIPPDLIHLLKYRNVALR</sequence>
<dbReference type="Proteomes" id="UP000195012">
    <property type="component" value="Unassembled WGS sequence"/>
</dbReference>
<dbReference type="eggNOG" id="ENOG502QXXC">
    <property type="taxonomic scope" value="Eukaryota"/>
</dbReference>
<dbReference type="OMA" id="PCGNDIR"/>
<name>A0A1Y3DRW3_PLAKN</name>